<dbReference type="RefSeq" id="WP_137666639.1">
    <property type="nucleotide sequence ID" value="NZ_BJCE01000023.1"/>
</dbReference>
<evidence type="ECO:0000313" key="2">
    <source>
        <dbReference type="Proteomes" id="UP000300142"/>
    </source>
</evidence>
<gene>
    <name evidence="1" type="ORF">SR1949_10890</name>
</gene>
<comment type="caution">
    <text evidence="1">The sequence shown here is derived from an EMBL/GenBank/DDBJ whole genome shotgun (WGS) entry which is preliminary data.</text>
</comment>
<reference evidence="2" key="1">
    <citation type="submission" date="2019-02" db="EMBL/GenBank/DDBJ databases">
        <title>Draft genome sequence of Sphaerospermopsis reniformis NIES-1949.</title>
        <authorList>
            <person name="Yamaguchi H."/>
            <person name="Suzuki S."/>
            <person name="Kawachi M."/>
        </authorList>
    </citation>
    <scope>NUCLEOTIDE SEQUENCE [LARGE SCALE GENOMIC DNA]</scope>
    <source>
        <strain evidence="2">NIES-1949</strain>
    </source>
</reference>
<evidence type="ECO:0000313" key="1">
    <source>
        <dbReference type="EMBL" id="GCL35989.1"/>
    </source>
</evidence>
<dbReference type="EMBL" id="BJCE01000023">
    <property type="protein sequence ID" value="GCL35989.1"/>
    <property type="molecule type" value="Genomic_DNA"/>
</dbReference>
<proteinExistence type="predicted"/>
<name>A0A479ZTH8_9CYAN</name>
<organism evidence="1 2">
    <name type="scientific">Sphaerospermopsis reniformis</name>
    <dbReference type="NCBI Taxonomy" id="531300"/>
    <lineage>
        <taxon>Bacteria</taxon>
        <taxon>Bacillati</taxon>
        <taxon>Cyanobacteriota</taxon>
        <taxon>Cyanophyceae</taxon>
        <taxon>Nostocales</taxon>
        <taxon>Aphanizomenonaceae</taxon>
        <taxon>Sphaerospermopsis</taxon>
    </lineage>
</organism>
<keyword evidence="2" id="KW-1185">Reference proteome</keyword>
<dbReference type="AlphaFoldDB" id="A0A479ZTH8"/>
<sequence>MTQSSLPHFRELWTSLQDNDRDFLRRLIAGETSTQKDKGVMKKLMRKEILTPEGNAFQVPLVQRFVEQLLEEE</sequence>
<accession>A0A479ZTH8</accession>
<dbReference type="Proteomes" id="UP000300142">
    <property type="component" value="Unassembled WGS sequence"/>
</dbReference>
<protein>
    <submittedName>
        <fullName evidence="1">Uncharacterized protein</fullName>
    </submittedName>
</protein>